<gene>
    <name evidence="1" type="ORF">DOTSEDRAFT_37349</name>
</gene>
<dbReference type="AlphaFoldDB" id="N1PGU3"/>
<organism evidence="1 2">
    <name type="scientific">Dothistroma septosporum (strain NZE10 / CBS 128990)</name>
    <name type="common">Red band needle blight fungus</name>
    <name type="synonym">Mycosphaerella pini</name>
    <dbReference type="NCBI Taxonomy" id="675120"/>
    <lineage>
        <taxon>Eukaryota</taxon>
        <taxon>Fungi</taxon>
        <taxon>Dikarya</taxon>
        <taxon>Ascomycota</taxon>
        <taxon>Pezizomycotina</taxon>
        <taxon>Dothideomycetes</taxon>
        <taxon>Dothideomycetidae</taxon>
        <taxon>Mycosphaerellales</taxon>
        <taxon>Mycosphaerellaceae</taxon>
        <taxon>Dothistroma</taxon>
    </lineage>
</organism>
<evidence type="ECO:0000313" key="2">
    <source>
        <dbReference type="Proteomes" id="UP000016933"/>
    </source>
</evidence>
<sequence length="168" mass="18743">MTSPTDLIQPAPPILQQEGALTTAVMPEDNSHERMVTATLSAYDYDGPVPGRAGFTYAGKRRRTETYLVKLAPSTTFKQLDKDLRLALERLNMVDILLPTNRKYFKSMHVIDATKTKKCMRPITVKEPTKTSTTLATDGYWEWMGIAFASTGACHADRIPSFDIQVAD</sequence>
<dbReference type="EMBL" id="KB446543">
    <property type="protein sequence ID" value="EME40536.1"/>
    <property type="molecule type" value="Genomic_DNA"/>
</dbReference>
<dbReference type="HOGENOM" id="CLU_1586443_0_0_1"/>
<dbReference type="Proteomes" id="UP000016933">
    <property type="component" value="Unassembled WGS sequence"/>
</dbReference>
<keyword evidence="2" id="KW-1185">Reference proteome</keyword>
<name>N1PGU3_DOTSN</name>
<proteinExistence type="predicted"/>
<accession>N1PGU3</accession>
<reference evidence="2" key="1">
    <citation type="journal article" date="2012" name="PLoS Genet.">
        <title>The genomes of the fungal plant pathogens Cladosporium fulvum and Dothistroma septosporum reveal adaptation to different hosts and lifestyles but also signatures of common ancestry.</title>
        <authorList>
            <person name="de Wit P.J.G.M."/>
            <person name="van der Burgt A."/>
            <person name="Oekmen B."/>
            <person name="Stergiopoulos I."/>
            <person name="Abd-Elsalam K.A."/>
            <person name="Aerts A.L."/>
            <person name="Bahkali A.H."/>
            <person name="Beenen H.G."/>
            <person name="Chettri P."/>
            <person name="Cox M.P."/>
            <person name="Datema E."/>
            <person name="de Vries R.P."/>
            <person name="Dhillon B."/>
            <person name="Ganley A.R."/>
            <person name="Griffiths S.A."/>
            <person name="Guo Y."/>
            <person name="Hamelin R.C."/>
            <person name="Henrissat B."/>
            <person name="Kabir M.S."/>
            <person name="Jashni M.K."/>
            <person name="Kema G."/>
            <person name="Klaubauf S."/>
            <person name="Lapidus A."/>
            <person name="Levasseur A."/>
            <person name="Lindquist E."/>
            <person name="Mehrabi R."/>
            <person name="Ohm R.A."/>
            <person name="Owen T.J."/>
            <person name="Salamov A."/>
            <person name="Schwelm A."/>
            <person name="Schijlen E."/>
            <person name="Sun H."/>
            <person name="van den Burg H.A."/>
            <person name="van Ham R.C.H.J."/>
            <person name="Zhang S."/>
            <person name="Goodwin S.B."/>
            <person name="Grigoriev I.V."/>
            <person name="Collemare J."/>
            <person name="Bradshaw R.E."/>
        </authorList>
    </citation>
    <scope>NUCLEOTIDE SEQUENCE [LARGE SCALE GENOMIC DNA]</scope>
    <source>
        <strain evidence="2">NZE10 / CBS 128990</strain>
    </source>
</reference>
<reference evidence="1 2" key="2">
    <citation type="journal article" date="2012" name="PLoS Pathog.">
        <title>Diverse lifestyles and strategies of plant pathogenesis encoded in the genomes of eighteen Dothideomycetes fungi.</title>
        <authorList>
            <person name="Ohm R.A."/>
            <person name="Feau N."/>
            <person name="Henrissat B."/>
            <person name="Schoch C.L."/>
            <person name="Horwitz B.A."/>
            <person name="Barry K.W."/>
            <person name="Condon B.J."/>
            <person name="Copeland A.C."/>
            <person name="Dhillon B."/>
            <person name="Glaser F."/>
            <person name="Hesse C.N."/>
            <person name="Kosti I."/>
            <person name="LaButti K."/>
            <person name="Lindquist E.A."/>
            <person name="Lucas S."/>
            <person name="Salamov A.A."/>
            <person name="Bradshaw R.E."/>
            <person name="Ciuffetti L."/>
            <person name="Hamelin R.C."/>
            <person name="Kema G.H.J."/>
            <person name="Lawrence C."/>
            <person name="Scott J.A."/>
            <person name="Spatafora J.W."/>
            <person name="Turgeon B.G."/>
            <person name="de Wit P.J.G.M."/>
            <person name="Zhong S."/>
            <person name="Goodwin S.B."/>
            <person name="Grigoriev I.V."/>
        </authorList>
    </citation>
    <scope>NUCLEOTIDE SEQUENCE [LARGE SCALE GENOMIC DNA]</scope>
    <source>
        <strain evidence="2">NZE10 / CBS 128990</strain>
    </source>
</reference>
<protein>
    <submittedName>
        <fullName evidence="1">Uncharacterized protein</fullName>
    </submittedName>
</protein>
<evidence type="ECO:0000313" key="1">
    <source>
        <dbReference type="EMBL" id="EME40536.1"/>
    </source>
</evidence>